<name>A0A8X6WTW0_9ARAC</name>
<keyword evidence="2" id="KW-1185">Reference proteome</keyword>
<evidence type="ECO:0000313" key="1">
    <source>
        <dbReference type="EMBL" id="GFY39716.1"/>
    </source>
</evidence>
<sequence>MKCSWKPNVLNIANRTVALSELEERKRCPPQSSNFCSVIKSSFIPTVFSRERTLSFCGSKNTFYKMYFN</sequence>
<accession>A0A8X6WTW0</accession>
<evidence type="ECO:0000313" key="2">
    <source>
        <dbReference type="Proteomes" id="UP000886998"/>
    </source>
</evidence>
<reference evidence="1" key="1">
    <citation type="submission" date="2020-08" db="EMBL/GenBank/DDBJ databases">
        <title>Multicomponent nature underlies the extraordinary mechanical properties of spider dragline silk.</title>
        <authorList>
            <person name="Kono N."/>
            <person name="Nakamura H."/>
            <person name="Mori M."/>
            <person name="Yoshida Y."/>
            <person name="Ohtoshi R."/>
            <person name="Malay A.D."/>
            <person name="Moran D.A.P."/>
            <person name="Tomita M."/>
            <person name="Numata K."/>
            <person name="Arakawa K."/>
        </authorList>
    </citation>
    <scope>NUCLEOTIDE SEQUENCE</scope>
</reference>
<protein>
    <submittedName>
        <fullName evidence="1">Uncharacterized protein</fullName>
    </submittedName>
</protein>
<gene>
    <name evidence="1" type="ORF">TNIN_169391</name>
</gene>
<dbReference type="Proteomes" id="UP000886998">
    <property type="component" value="Unassembled WGS sequence"/>
</dbReference>
<dbReference type="AlphaFoldDB" id="A0A8X6WTW0"/>
<comment type="caution">
    <text evidence="1">The sequence shown here is derived from an EMBL/GenBank/DDBJ whole genome shotgun (WGS) entry which is preliminary data.</text>
</comment>
<organism evidence="1 2">
    <name type="scientific">Trichonephila inaurata madagascariensis</name>
    <dbReference type="NCBI Taxonomy" id="2747483"/>
    <lineage>
        <taxon>Eukaryota</taxon>
        <taxon>Metazoa</taxon>
        <taxon>Ecdysozoa</taxon>
        <taxon>Arthropoda</taxon>
        <taxon>Chelicerata</taxon>
        <taxon>Arachnida</taxon>
        <taxon>Araneae</taxon>
        <taxon>Araneomorphae</taxon>
        <taxon>Entelegynae</taxon>
        <taxon>Araneoidea</taxon>
        <taxon>Nephilidae</taxon>
        <taxon>Trichonephila</taxon>
        <taxon>Trichonephila inaurata</taxon>
    </lineage>
</organism>
<dbReference type="EMBL" id="BMAV01001510">
    <property type="protein sequence ID" value="GFY39716.1"/>
    <property type="molecule type" value="Genomic_DNA"/>
</dbReference>
<proteinExistence type="predicted"/>